<dbReference type="Pfam" id="PF10720">
    <property type="entry name" value="DUF2515"/>
    <property type="match status" value="1"/>
</dbReference>
<evidence type="ECO:0000313" key="1">
    <source>
        <dbReference type="EMBL" id="KUO96089.1"/>
    </source>
</evidence>
<evidence type="ECO:0008006" key="3">
    <source>
        <dbReference type="Google" id="ProtNLM"/>
    </source>
</evidence>
<dbReference type="EMBL" id="LPVJ01000029">
    <property type="protein sequence ID" value="KUO96089.1"/>
    <property type="molecule type" value="Genomic_DNA"/>
</dbReference>
<protein>
    <recommendedName>
        <fullName evidence="3">DUF2515 domain-containing protein</fullName>
    </recommendedName>
</protein>
<evidence type="ECO:0000313" key="2">
    <source>
        <dbReference type="Proteomes" id="UP000053557"/>
    </source>
</evidence>
<name>A0A101XRA0_9BACL</name>
<dbReference type="OrthoDB" id="2690514at2"/>
<gene>
    <name evidence="1" type="ORF">ATW55_01600</name>
</gene>
<sequence>MKEENDRRFKGAALLRLLRMAASKPSTLWIDLRRRYRLIHSQIPGQKSLLKEMDVFRKALEMRLVSDGDPFVDPPNGSMEDKDLLRQIREETRQSTRNNLTRTEAYFVIYKSCQELHWALLAHLVSRNGGYNMTDLHRRAVKAVTSEADRLAFFSFLERCNDVIFRDAYPQLRLYQLGLQRKRSYLHLLPHFQVSRFMQVAWQLFQNGMDNRLLTVALIINEQMRIEAAMVDHESVIRRVFATPAFSAQSLMHVSAVLFAARDLRGRQHGLYGNFVRDFTSVTERIEAGKSLYALLFANQDQPRTAFLRAAESVPHTASREDILPQVFTHEATSRGLVYSPRLVDVWPDVLTWPIAVKEWCEDLSALDYLFPAPTVRMRDFSKRYIRQLRRLEHFASVIQSKP</sequence>
<dbReference type="AlphaFoldDB" id="A0A101XRA0"/>
<reference evidence="1 2" key="1">
    <citation type="submission" date="2015-12" db="EMBL/GenBank/DDBJ databases">
        <title>Draft genome sequence of Acidibacillus ferrooxidans ITV001, isolated from a chalcopyrite acid mine drainage site in Brazil.</title>
        <authorList>
            <person name="Dall'Agnol H."/>
            <person name="Nancucheo I."/>
            <person name="Johnson B."/>
            <person name="Oliveira R."/>
            <person name="Leite L."/>
            <person name="Pylro V."/>
            <person name="Nunes G.L."/>
            <person name="Tzotzos G."/>
            <person name="Fernandes G.R."/>
            <person name="Dutra J."/>
            <person name="Orellana S.C."/>
            <person name="Oliveira G."/>
        </authorList>
    </citation>
    <scope>NUCLEOTIDE SEQUENCE [LARGE SCALE GENOMIC DNA]</scope>
    <source>
        <strain evidence="2">ITV01</strain>
    </source>
</reference>
<dbReference type="Proteomes" id="UP000053557">
    <property type="component" value="Unassembled WGS sequence"/>
</dbReference>
<comment type="caution">
    <text evidence="1">The sequence shown here is derived from an EMBL/GenBank/DDBJ whole genome shotgun (WGS) entry which is preliminary data.</text>
</comment>
<organism evidence="1 2">
    <name type="scientific">Ferroacidibacillus organovorans</name>
    <dbReference type="NCBI Taxonomy" id="1765683"/>
    <lineage>
        <taxon>Bacteria</taxon>
        <taxon>Bacillati</taxon>
        <taxon>Bacillota</taxon>
        <taxon>Bacilli</taxon>
        <taxon>Bacillales</taxon>
        <taxon>Alicyclobacillaceae</taxon>
        <taxon>Ferroacidibacillus</taxon>
    </lineage>
</organism>
<accession>A0A101XRA0</accession>
<proteinExistence type="predicted"/>
<keyword evidence="2" id="KW-1185">Reference proteome</keyword>
<dbReference type="InterPro" id="IPR019658">
    <property type="entry name" value="DUF2515"/>
</dbReference>
<dbReference type="RefSeq" id="WP_067715139.1">
    <property type="nucleotide sequence ID" value="NZ_LPVJ01000029.1"/>
</dbReference>